<feature type="coiled-coil region" evidence="8">
    <location>
        <begin position="167"/>
        <end position="201"/>
    </location>
</feature>
<dbReference type="SUPFAM" id="SSF64356">
    <property type="entry name" value="SNARE-like"/>
    <property type="match status" value="1"/>
</dbReference>
<dbReference type="EMBL" id="WJQU01003183">
    <property type="protein sequence ID" value="KAJ6627047.1"/>
    <property type="molecule type" value="Genomic_DNA"/>
</dbReference>
<dbReference type="Proteomes" id="UP001151699">
    <property type="component" value="Unassembled WGS sequence"/>
</dbReference>
<evidence type="ECO:0000313" key="11">
    <source>
        <dbReference type="Proteomes" id="UP001151699"/>
    </source>
</evidence>
<evidence type="ECO:0000256" key="3">
    <source>
        <dbReference type="ARBA" id="ARBA00022448"/>
    </source>
</evidence>
<keyword evidence="7" id="KW-0968">Cytoplasmic vesicle</keyword>
<protein>
    <submittedName>
        <fullName evidence="10">AP-3 complex subunit mu-1</fullName>
    </submittedName>
</protein>
<evidence type="ECO:0000256" key="4">
    <source>
        <dbReference type="ARBA" id="ARBA00022927"/>
    </source>
</evidence>
<dbReference type="InterPro" id="IPR011012">
    <property type="entry name" value="Longin-like_dom_sf"/>
</dbReference>
<evidence type="ECO:0000256" key="7">
    <source>
        <dbReference type="ARBA" id="ARBA00023329"/>
    </source>
</evidence>
<dbReference type="PANTHER" id="PTHR10529">
    <property type="entry name" value="AP COMPLEX SUBUNIT MU"/>
    <property type="match status" value="1"/>
</dbReference>
<evidence type="ECO:0000256" key="2">
    <source>
        <dbReference type="ARBA" id="ARBA00004555"/>
    </source>
</evidence>
<evidence type="ECO:0000256" key="1">
    <source>
        <dbReference type="ARBA" id="ARBA00004180"/>
    </source>
</evidence>
<dbReference type="InterPro" id="IPR050431">
    <property type="entry name" value="Adaptor_comp_med_subunit"/>
</dbReference>
<proteinExistence type="predicted"/>
<dbReference type="Gene3D" id="3.30.450.60">
    <property type="match status" value="1"/>
</dbReference>
<keyword evidence="6" id="KW-0472">Membrane</keyword>
<feature type="coiled-coil region" evidence="8">
    <location>
        <begin position="459"/>
        <end position="493"/>
    </location>
</feature>
<organism evidence="10 11">
    <name type="scientific">Pseudolycoriella hygida</name>
    <dbReference type="NCBI Taxonomy" id="35572"/>
    <lineage>
        <taxon>Eukaryota</taxon>
        <taxon>Metazoa</taxon>
        <taxon>Ecdysozoa</taxon>
        <taxon>Arthropoda</taxon>
        <taxon>Hexapoda</taxon>
        <taxon>Insecta</taxon>
        <taxon>Pterygota</taxon>
        <taxon>Neoptera</taxon>
        <taxon>Endopterygota</taxon>
        <taxon>Diptera</taxon>
        <taxon>Nematocera</taxon>
        <taxon>Sciaroidea</taxon>
        <taxon>Sciaridae</taxon>
        <taxon>Pseudolycoriella</taxon>
    </lineage>
</organism>
<evidence type="ECO:0000256" key="5">
    <source>
        <dbReference type="ARBA" id="ARBA00023034"/>
    </source>
</evidence>
<evidence type="ECO:0000256" key="6">
    <source>
        <dbReference type="ARBA" id="ARBA00023136"/>
    </source>
</evidence>
<evidence type="ECO:0000313" key="10">
    <source>
        <dbReference type="EMBL" id="KAJ6627047.1"/>
    </source>
</evidence>
<reference evidence="10" key="1">
    <citation type="submission" date="2022-07" db="EMBL/GenBank/DDBJ databases">
        <authorList>
            <person name="Trinca V."/>
            <person name="Uliana J.V.C."/>
            <person name="Torres T.T."/>
            <person name="Ward R.J."/>
            <person name="Monesi N."/>
        </authorList>
    </citation>
    <scope>NUCLEOTIDE SEQUENCE</scope>
    <source>
        <strain evidence="10">HSMRA1968</strain>
        <tissue evidence="10">Whole embryos</tissue>
    </source>
</reference>
<evidence type="ECO:0000256" key="8">
    <source>
        <dbReference type="SAM" id="Coils"/>
    </source>
</evidence>
<dbReference type="SUPFAM" id="SSF49447">
    <property type="entry name" value="Second domain of Mu2 adaptin subunit (ap50) of ap2 adaptor"/>
    <property type="match status" value="1"/>
</dbReference>
<keyword evidence="4" id="KW-0653">Protein transport</keyword>
<dbReference type="GO" id="GO:0005794">
    <property type="term" value="C:Golgi apparatus"/>
    <property type="evidence" value="ECO:0007669"/>
    <property type="project" value="UniProtKB-SubCell"/>
</dbReference>
<dbReference type="OrthoDB" id="870at2759"/>
<dbReference type="InterPro" id="IPR001392">
    <property type="entry name" value="Clathrin_mu"/>
</dbReference>
<dbReference type="InterPro" id="IPR036168">
    <property type="entry name" value="AP2_Mu_C_sf"/>
</dbReference>
<dbReference type="Gene3D" id="2.60.40.1170">
    <property type="entry name" value="Mu homology domain, subdomain B"/>
    <property type="match status" value="2"/>
</dbReference>
<gene>
    <name evidence="10" type="primary">AP3M1</name>
    <name evidence="10" type="ORF">Bhyg_16145</name>
</gene>
<name>A0A9Q0MIN0_9DIPT</name>
<dbReference type="PROSITE" id="PS00991">
    <property type="entry name" value="CLAT_ADAPTOR_M_2"/>
    <property type="match status" value="1"/>
</dbReference>
<keyword evidence="3" id="KW-0813">Transport</keyword>
<comment type="subcellular location">
    <subcellularLocation>
        <location evidence="1">Cytoplasmic vesicle membrane</location>
        <topology evidence="1">Peripheral membrane protein</topology>
        <orientation evidence="1">Cytoplasmic side</orientation>
    </subcellularLocation>
    <subcellularLocation>
        <location evidence="2">Golgi apparatus</location>
    </subcellularLocation>
</comment>
<dbReference type="GO" id="GO:0030131">
    <property type="term" value="C:clathrin adaptor complex"/>
    <property type="evidence" value="ECO:0007669"/>
    <property type="project" value="InterPro"/>
</dbReference>
<evidence type="ECO:0000259" key="9">
    <source>
        <dbReference type="PROSITE" id="PS51072"/>
    </source>
</evidence>
<dbReference type="GO" id="GO:0030659">
    <property type="term" value="C:cytoplasmic vesicle membrane"/>
    <property type="evidence" value="ECO:0007669"/>
    <property type="project" value="UniProtKB-SubCell"/>
</dbReference>
<dbReference type="InterPro" id="IPR018240">
    <property type="entry name" value="Clathrin_mu_CS"/>
</dbReference>
<keyword evidence="11" id="KW-1185">Reference proteome</keyword>
<dbReference type="GO" id="GO:0006886">
    <property type="term" value="P:intracellular protein transport"/>
    <property type="evidence" value="ECO:0007669"/>
    <property type="project" value="InterPro"/>
</dbReference>
<feature type="domain" description="MHD" evidence="9">
    <location>
        <begin position="937"/>
        <end position="1178"/>
    </location>
</feature>
<dbReference type="InterPro" id="IPR028565">
    <property type="entry name" value="MHD"/>
</dbReference>
<dbReference type="AlphaFoldDB" id="A0A9Q0MIN0"/>
<comment type="caution">
    <text evidence="10">The sequence shown here is derived from an EMBL/GenBank/DDBJ whole genome shotgun (WGS) entry which is preliminary data.</text>
</comment>
<keyword evidence="5" id="KW-0333">Golgi apparatus</keyword>
<dbReference type="CDD" id="cd14837">
    <property type="entry name" value="AP3_Mu_N"/>
    <property type="match status" value="1"/>
</dbReference>
<keyword evidence="8" id="KW-0175">Coiled coil</keyword>
<dbReference type="FunFam" id="3.30.450.60:FF:000012">
    <property type="entry name" value="AP-3 complex subunit mu-1 isoform X1"/>
    <property type="match status" value="1"/>
</dbReference>
<feature type="coiled-coil region" evidence="8">
    <location>
        <begin position="58"/>
        <end position="127"/>
    </location>
</feature>
<dbReference type="Pfam" id="PF00928">
    <property type="entry name" value="Adap_comp_sub"/>
    <property type="match status" value="1"/>
</dbReference>
<dbReference type="GO" id="GO:0016192">
    <property type="term" value="P:vesicle-mediated transport"/>
    <property type="evidence" value="ECO:0007669"/>
    <property type="project" value="InterPro"/>
</dbReference>
<dbReference type="PRINTS" id="PR00314">
    <property type="entry name" value="CLATHRINADPT"/>
</dbReference>
<sequence>MKIKSGLSSTVHAVNELRLKAEIQRERNANNIEIGKLKLEIAELRLKLSVCYTEKIDLTVLEDLKRRVEEQAQENIQKNSEIANLKGDLAVLQEEMFSKSIVNENKLKEKAEELRNATLKIQQLTETNQIVTKLCEENSIKIKGQTLCYGNLLNAYEKDLDASIRLADTYKKKSEEYSARVDELRAVVKNLQSQVNKATYEKGMFETKSEMCEECEECENLLLKDQRAALFKQNIISVKENLITMNNHDTNTCDCSKLAEMGSLFLYPALGIDHVSPTINLGSETFDLKKVINSEKHFKVLPLQPKNISNASNKAKTSNAVTDSEFDLRAENKFLVCKIKKLLCHIRTVEAKLLRFEKKDQNLLIESEEQEQTNQNQQLPKQNDVKTEALEKLKSEETTGQGQLRHRAEFIVLRNERNRIAKRLKHTLRNFRSLLDEKRKALHDLSASNRRNFMFIRSINDMKRQIANMGKKIKSMKNKLISKNKQLAHIKKKEMQIRTIARAYKYTFFDMKAIADTSEAVAIAKIEKMSDENEAKDKTIVFLTETNENLNNQLEKFRPAKSSDSTLPSNTLITQAGRKRSCDGKGDVFTGAEECSVLEKTSLPNKRTRLLDEQVDDDSIEEVDDTRVALNVLRGSNNCEQKTPEKTSSPEQNMDNQQIVVGDLTDENDQNNFYGNDSTAQLANDKNAAFKPKREGDPEHGIVPEHEVKSEHEEIILNTVTQRLLKTTSHLLKTSTFIFIINFPIFSIHTIWYPLFLKGFVDTMIHSLFIINSSGDVFLEKHWRSVVSRSVCDYFLDAQRTSPNDIPPVLSTPHYYLISIQRGGVSLVSCCKHETQPLFVIEFLHRVVDTFEDYFSECSESIIKENYVVVYELLDEMLDNGFPLATESNILKELIKPPNILRTIANTVTGKSNVSGTLPSGQLSAIPWRRSSVKYTNNEAYFDVIEEVDAIIDKNGQTVFAEIQGYIDCCIKLSGMPDLTLSFMNPRLFDDVSFHPCVRFKRWELERMLSFIPPDGNFRLMSYHIGTQSVVAIPIYIRHSLVFRTGEQGKLDITVGPKTTLGRTVESVKLEVCMPKNVLNCLLVPNQGKYSFDPKTQILHWDVGRVDVTKLPNIRGTVSIVSGSSTTTESNPSINVQFSISQLAVSGLKVNRLDMYGEKYKPFKGVKYVTKAGKFQIRM</sequence>
<dbReference type="PROSITE" id="PS51072">
    <property type="entry name" value="MHD"/>
    <property type="match status" value="1"/>
</dbReference>
<accession>A0A9Q0MIN0</accession>